<dbReference type="Gene3D" id="1.20.58.340">
    <property type="entry name" value="Magnesium transport protein CorA, transmembrane region"/>
    <property type="match status" value="1"/>
</dbReference>
<accession>A0A0S4KN17</accession>
<evidence type="ECO:0000256" key="4">
    <source>
        <dbReference type="ARBA" id="ARBA00023136"/>
    </source>
</evidence>
<dbReference type="InterPro" id="IPR045863">
    <property type="entry name" value="CorA_TM1_TM2"/>
</dbReference>
<keyword evidence="3 6" id="KW-1133">Transmembrane helix</keyword>
<feature type="domain" description="SAM" evidence="7">
    <location>
        <begin position="23"/>
        <end position="73"/>
    </location>
</feature>
<comment type="subcellular location">
    <subcellularLocation>
        <location evidence="1">Cell membrane</location>
        <topology evidence="1">Multi-pass membrane protein</topology>
    </subcellularLocation>
</comment>
<dbReference type="PANTHER" id="PTHR46494:SF1">
    <property type="entry name" value="CORA FAMILY METAL ION TRANSPORTER (EUROFUNG)"/>
    <property type="match status" value="1"/>
</dbReference>
<proteinExistence type="predicted"/>
<dbReference type="GO" id="GO:0005886">
    <property type="term" value="C:plasma membrane"/>
    <property type="evidence" value="ECO:0007669"/>
    <property type="project" value="UniProtKB-SubCell"/>
</dbReference>
<dbReference type="Proteomes" id="UP000051952">
    <property type="component" value="Unassembled WGS sequence"/>
</dbReference>
<evidence type="ECO:0000256" key="3">
    <source>
        <dbReference type="ARBA" id="ARBA00022989"/>
    </source>
</evidence>
<dbReference type="PANTHER" id="PTHR46494">
    <property type="entry name" value="CORA FAMILY METAL ION TRANSPORTER (EUROFUNG)"/>
    <property type="match status" value="1"/>
</dbReference>
<feature type="transmembrane region" description="Helical" evidence="6">
    <location>
        <begin position="563"/>
        <end position="585"/>
    </location>
</feature>
<feature type="region of interest" description="Disordered" evidence="5">
    <location>
        <begin position="212"/>
        <end position="252"/>
    </location>
</feature>
<evidence type="ECO:0000313" key="9">
    <source>
        <dbReference type="Proteomes" id="UP000051952"/>
    </source>
</evidence>
<evidence type="ECO:0000256" key="6">
    <source>
        <dbReference type="SAM" id="Phobius"/>
    </source>
</evidence>
<gene>
    <name evidence="8" type="ORF">BSAL_18915</name>
</gene>
<dbReference type="VEuPathDB" id="TriTrypDB:BSAL_18915"/>
<dbReference type="InterPro" id="IPR001660">
    <property type="entry name" value="SAM"/>
</dbReference>
<dbReference type="GO" id="GO:0015095">
    <property type="term" value="F:magnesium ion transmembrane transporter activity"/>
    <property type="evidence" value="ECO:0007669"/>
    <property type="project" value="TreeGrafter"/>
</dbReference>
<keyword evidence="9" id="KW-1185">Reference proteome</keyword>
<reference evidence="9" key="1">
    <citation type="submission" date="2015-09" db="EMBL/GenBank/DDBJ databases">
        <authorList>
            <consortium name="Pathogen Informatics"/>
        </authorList>
    </citation>
    <scope>NUCLEOTIDE SEQUENCE [LARGE SCALE GENOMIC DNA]</scope>
    <source>
        <strain evidence="9">Lake Konstanz</strain>
    </source>
</reference>
<sequence length="698" mass="77666">MRVTMAHQLKELASLEKLLESHIPEYKLQAYMHSFRVEFCDTCEVIAALTTDEFQQLGVAIGHRRRIRIAAQSLCSSVTEPQVTVFAPSRTKKEKHHSRFPTGMRNPFATSSSSEENDGNHHTVAPSQLLMSPSAFATDVAFQPHRRKGKAKLQNTDIIEEELALPLLPEMLSIASTERQTARPTGGTKPLQTTSAFTQDALQAAAIGGANNAERSSLLSRRSSDMSIKGRRQRRRNQQYSPERDEHDGDPLTIVGLSDVLLRESPLLYNHPSQQSFSGEVQWIRLSGNRPTLEGFLREMHVLRKQLGFPSAFERLFLNNKPLPFLELGGESAETDQAATMVGLLLRIPDLSDEFGTSITTITNRVCFMIHLPARVIVTYHACEEDLFEDFQREWAAGRFAGADIDKIADMMIRRVLRTYNTGVTKLRDAVDELESREQGAATRKLDDTARVQQFSIIAKKAAVYKRCADASRDTLQELEAVPWLEDVARTLGDGLATVSSMTDELASNALGSMDLTIALSEFKSNSNLKNFTYMSILIQPISLGTGWYGMNWGNMPELEFENGYFIFTGAIILFALLIFTKFVLQDILVERLFTAEGNAGSGSSSTGSDDDNGWRCFWPFNVFSAAVRRRSMHKGDSPSDDEGERPWKRSSILLPVSSESISSPNFGSAKNMFDDVVPLMLEGDDGKGTNSTTVTDF</sequence>
<keyword evidence="4 6" id="KW-0472">Membrane</keyword>
<evidence type="ECO:0000313" key="8">
    <source>
        <dbReference type="EMBL" id="CUI14912.1"/>
    </source>
</evidence>
<organism evidence="8 9">
    <name type="scientific">Bodo saltans</name>
    <name type="common">Flagellated protozoan</name>
    <dbReference type="NCBI Taxonomy" id="75058"/>
    <lineage>
        <taxon>Eukaryota</taxon>
        <taxon>Discoba</taxon>
        <taxon>Euglenozoa</taxon>
        <taxon>Kinetoplastea</taxon>
        <taxon>Metakinetoplastina</taxon>
        <taxon>Eubodonida</taxon>
        <taxon>Bodonidae</taxon>
        <taxon>Bodo</taxon>
    </lineage>
</organism>
<dbReference type="EMBL" id="CYKH01001699">
    <property type="protein sequence ID" value="CUI14912.1"/>
    <property type="molecule type" value="Genomic_DNA"/>
</dbReference>
<feature type="compositionally biased region" description="Basic residues" evidence="5">
    <location>
        <begin position="90"/>
        <end position="99"/>
    </location>
</feature>
<evidence type="ECO:0000259" key="7">
    <source>
        <dbReference type="Pfam" id="PF00536"/>
    </source>
</evidence>
<keyword evidence="2 6" id="KW-0812">Transmembrane</keyword>
<dbReference type="GO" id="GO:0050897">
    <property type="term" value="F:cobalt ion binding"/>
    <property type="evidence" value="ECO:0007669"/>
    <property type="project" value="TreeGrafter"/>
</dbReference>
<evidence type="ECO:0000256" key="1">
    <source>
        <dbReference type="ARBA" id="ARBA00004651"/>
    </source>
</evidence>
<dbReference type="InterPro" id="IPR013761">
    <property type="entry name" value="SAM/pointed_sf"/>
</dbReference>
<dbReference type="AlphaFoldDB" id="A0A0S4KN17"/>
<evidence type="ECO:0000256" key="2">
    <source>
        <dbReference type="ARBA" id="ARBA00022692"/>
    </source>
</evidence>
<dbReference type="Gene3D" id="1.10.150.50">
    <property type="entry name" value="Transcription Factor, Ets-1"/>
    <property type="match status" value="1"/>
</dbReference>
<dbReference type="Pfam" id="PF00536">
    <property type="entry name" value="SAM_1"/>
    <property type="match status" value="1"/>
</dbReference>
<dbReference type="OrthoDB" id="9978047at2759"/>
<feature type="region of interest" description="Disordered" evidence="5">
    <location>
        <begin position="88"/>
        <end position="125"/>
    </location>
</feature>
<dbReference type="GO" id="GO:0015087">
    <property type="term" value="F:cobalt ion transmembrane transporter activity"/>
    <property type="evidence" value="ECO:0007669"/>
    <property type="project" value="TreeGrafter"/>
</dbReference>
<dbReference type="SUPFAM" id="SSF47769">
    <property type="entry name" value="SAM/Pointed domain"/>
    <property type="match status" value="1"/>
</dbReference>
<dbReference type="GO" id="GO:0000287">
    <property type="term" value="F:magnesium ion binding"/>
    <property type="evidence" value="ECO:0007669"/>
    <property type="project" value="TreeGrafter"/>
</dbReference>
<dbReference type="Pfam" id="PF01544">
    <property type="entry name" value="CorA"/>
    <property type="match status" value="1"/>
</dbReference>
<name>A0A0S4KN17_BODSA</name>
<evidence type="ECO:0000256" key="5">
    <source>
        <dbReference type="SAM" id="MobiDB-lite"/>
    </source>
</evidence>
<dbReference type="InterPro" id="IPR002523">
    <property type="entry name" value="MgTranspt_CorA/ZnTranspt_ZntB"/>
</dbReference>
<dbReference type="SUPFAM" id="SSF144083">
    <property type="entry name" value="Magnesium transport protein CorA, transmembrane region"/>
    <property type="match status" value="1"/>
</dbReference>
<protein>
    <submittedName>
        <fullName evidence="8">CorA metal ion transporter, putative</fullName>
    </submittedName>
</protein>